<dbReference type="GeneID" id="15803109"/>
<dbReference type="SUPFAM" id="SSF50729">
    <property type="entry name" value="PH domain-like"/>
    <property type="match status" value="1"/>
</dbReference>
<dbReference type="AlphaFoldDB" id="L1LCM3"/>
<feature type="region of interest" description="Disordered" evidence="1">
    <location>
        <begin position="1"/>
        <end position="90"/>
    </location>
</feature>
<name>L1LCM3_THEEQ</name>
<evidence type="ECO:0008006" key="4">
    <source>
        <dbReference type="Google" id="ProtNLM"/>
    </source>
</evidence>
<sequence>MLKPEDGPSQTSEVPEKENTKEDSPLKTDEEAKDNPCQSETEIESAKDGNSENDDQAKDEQTLKRKRDDSEEDDTKRLKPEDVTKSGDKEGKVENSILNLYSDTKDFTCPIAKLAQMNPGDGFFKPSQTFGSNAVNTPFFTGNPEDADANTNEPEEKVAVTLESSISEDEKLLYEGKEGVKLSVFKDNEWTMATPVIIQLISDKKSEKKRIVCFQCGTGRLLLNTILLPTMSVSKLRTRAIIFNGQSISDNTKLLPHRIVFFDGNIRDKFLEIYSK</sequence>
<dbReference type="Proteomes" id="UP000031512">
    <property type="component" value="Unassembled WGS sequence"/>
</dbReference>
<dbReference type="OrthoDB" id="361958at2759"/>
<dbReference type="KEGG" id="beq:BEWA_051430"/>
<comment type="caution">
    <text evidence="2">The sequence shown here is derived from an EMBL/GenBank/DDBJ whole genome shotgun (WGS) entry which is preliminary data.</text>
</comment>
<evidence type="ECO:0000313" key="3">
    <source>
        <dbReference type="Proteomes" id="UP000031512"/>
    </source>
</evidence>
<dbReference type="Gene3D" id="2.30.29.30">
    <property type="entry name" value="Pleckstrin-homology domain (PH domain)/Phosphotyrosine-binding domain (PTB)"/>
    <property type="match status" value="1"/>
</dbReference>
<accession>L1LCM3</accession>
<gene>
    <name evidence="2" type="ORF">BEWA_051430</name>
</gene>
<dbReference type="eggNOG" id="KOG0384">
    <property type="taxonomic scope" value="Eukaryota"/>
</dbReference>
<evidence type="ECO:0000313" key="2">
    <source>
        <dbReference type="EMBL" id="EKX73091.1"/>
    </source>
</evidence>
<feature type="compositionally biased region" description="Basic and acidic residues" evidence="1">
    <location>
        <begin position="44"/>
        <end position="90"/>
    </location>
</feature>
<dbReference type="EMBL" id="ACOU01000003">
    <property type="protein sequence ID" value="EKX73091.1"/>
    <property type="molecule type" value="Genomic_DNA"/>
</dbReference>
<proteinExistence type="predicted"/>
<dbReference type="RefSeq" id="XP_004832543.1">
    <property type="nucleotide sequence ID" value="XM_004832486.1"/>
</dbReference>
<protein>
    <recommendedName>
        <fullName evidence="4">RanBD1 domain-containing protein</fullName>
    </recommendedName>
</protein>
<reference evidence="2 3" key="1">
    <citation type="journal article" date="2012" name="BMC Genomics">
        <title>Comparative genomic analysis and phylogenetic position of Theileria equi.</title>
        <authorList>
            <person name="Kappmeyer L.S."/>
            <person name="Thiagarajan M."/>
            <person name="Herndon D.R."/>
            <person name="Ramsay J.D."/>
            <person name="Caler E."/>
            <person name="Djikeng A."/>
            <person name="Gillespie J.J."/>
            <person name="Lau A.O."/>
            <person name="Roalson E.H."/>
            <person name="Silva J.C."/>
            <person name="Silva M.G."/>
            <person name="Suarez C.E."/>
            <person name="Ueti M.W."/>
            <person name="Nene V.M."/>
            <person name="Mealey R.H."/>
            <person name="Knowles D.P."/>
            <person name="Brayton K.A."/>
        </authorList>
    </citation>
    <scope>NUCLEOTIDE SEQUENCE [LARGE SCALE GENOMIC DNA]</scope>
    <source>
        <strain evidence="2 3">WA</strain>
    </source>
</reference>
<dbReference type="InterPro" id="IPR011993">
    <property type="entry name" value="PH-like_dom_sf"/>
</dbReference>
<evidence type="ECO:0000256" key="1">
    <source>
        <dbReference type="SAM" id="MobiDB-lite"/>
    </source>
</evidence>
<dbReference type="VEuPathDB" id="PiroplasmaDB:BEWA_051430"/>
<keyword evidence="3" id="KW-1185">Reference proteome</keyword>
<feature type="compositionally biased region" description="Basic and acidic residues" evidence="1">
    <location>
        <begin position="14"/>
        <end position="34"/>
    </location>
</feature>
<organism evidence="2 3">
    <name type="scientific">Theileria equi strain WA</name>
    <dbReference type="NCBI Taxonomy" id="1537102"/>
    <lineage>
        <taxon>Eukaryota</taxon>
        <taxon>Sar</taxon>
        <taxon>Alveolata</taxon>
        <taxon>Apicomplexa</taxon>
        <taxon>Aconoidasida</taxon>
        <taxon>Piroplasmida</taxon>
        <taxon>Theileriidae</taxon>
        <taxon>Theileria</taxon>
    </lineage>
</organism>